<evidence type="ECO:0000313" key="3">
    <source>
        <dbReference type="Proteomes" id="UP001500582"/>
    </source>
</evidence>
<dbReference type="EMBL" id="BAABFT010000015">
    <property type="protein sequence ID" value="GAA4335448.1"/>
    <property type="molecule type" value="Genomic_DNA"/>
</dbReference>
<name>A0ABP8H7H5_9SPHI</name>
<feature type="compositionally biased region" description="Low complexity" evidence="1">
    <location>
        <begin position="416"/>
        <end position="428"/>
    </location>
</feature>
<evidence type="ECO:0000313" key="2">
    <source>
        <dbReference type="EMBL" id="GAA4335448.1"/>
    </source>
</evidence>
<organism evidence="2 3">
    <name type="scientific">Mucilaginibacter gynuensis</name>
    <dbReference type="NCBI Taxonomy" id="1302236"/>
    <lineage>
        <taxon>Bacteria</taxon>
        <taxon>Pseudomonadati</taxon>
        <taxon>Bacteroidota</taxon>
        <taxon>Sphingobacteriia</taxon>
        <taxon>Sphingobacteriales</taxon>
        <taxon>Sphingobacteriaceae</taxon>
        <taxon>Mucilaginibacter</taxon>
    </lineage>
</organism>
<reference evidence="3" key="1">
    <citation type="journal article" date="2019" name="Int. J. Syst. Evol. Microbiol.">
        <title>The Global Catalogue of Microorganisms (GCM) 10K type strain sequencing project: providing services to taxonomists for standard genome sequencing and annotation.</title>
        <authorList>
            <consortium name="The Broad Institute Genomics Platform"/>
            <consortium name="The Broad Institute Genome Sequencing Center for Infectious Disease"/>
            <person name="Wu L."/>
            <person name="Ma J."/>
        </authorList>
    </citation>
    <scope>NUCLEOTIDE SEQUENCE [LARGE SCALE GENOMIC DNA]</scope>
    <source>
        <strain evidence="3">JCM 17705</strain>
    </source>
</reference>
<protein>
    <submittedName>
        <fullName evidence="2">Carboxypeptidase-like regulatory domain-containing protein</fullName>
    </submittedName>
</protein>
<dbReference type="Proteomes" id="UP001500582">
    <property type="component" value="Unassembled WGS sequence"/>
</dbReference>
<dbReference type="SUPFAM" id="SSF49464">
    <property type="entry name" value="Carboxypeptidase regulatory domain-like"/>
    <property type="match status" value="1"/>
</dbReference>
<feature type="region of interest" description="Disordered" evidence="1">
    <location>
        <begin position="416"/>
        <end position="450"/>
    </location>
</feature>
<feature type="compositionally biased region" description="Polar residues" evidence="1">
    <location>
        <begin position="429"/>
        <end position="450"/>
    </location>
</feature>
<keyword evidence="3" id="KW-1185">Reference proteome</keyword>
<comment type="caution">
    <text evidence="2">The sequence shown here is derived from an EMBL/GenBank/DDBJ whole genome shotgun (WGS) entry which is preliminary data.</text>
</comment>
<evidence type="ECO:0000256" key="1">
    <source>
        <dbReference type="SAM" id="MobiDB-lite"/>
    </source>
</evidence>
<accession>A0ABP8H7H5</accession>
<dbReference type="RefSeq" id="WP_345213289.1">
    <property type="nucleotide sequence ID" value="NZ_BAABFT010000015.1"/>
</dbReference>
<dbReference type="InterPro" id="IPR008969">
    <property type="entry name" value="CarboxyPept-like_regulatory"/>
</dbReference>
<gene>
    <name evidence="2" type="ORF">GCM10023149_43470</name>
</gene>
<sequence length="949" mass="107835">MSLTFRIRVLVIFFLLCIAGISYGQKNNITETGSIIGISRDSLHNYPLKAATISVYNAKSNELLSFQLTNDLGKFQIKNLPVDTLLHVIATNFGYKEAKLKIIIPSGKKAFNVGVLNLEREKWLLQEVSIRSVIPPVQMRGDTLEFNAAAFKLDTTAVVGDLLQKLPGVTVWNDGVITVNGKKISRLLVDGKEFFGSDSRILLNNIPKNSIQKVQVYKIKTDNDPLNAKSEMNVVLKAGNKNALFGKLGVGYATQKHFAGDGMISYFSPRQQISVVSAANDVNKTANNVNTLMNFNSFKGEGINNDYHSDFSREGFNIFKGLGFTFLQDFNKETDTRKTYYKMNNLNTDLFYSNNENTTNQEIINTIALNDDHSITQTGTNKWQNNNSGLRTNANYEKRFRNGFLYTNYSFANQKSNNSSKQFNSSFNDLTQENSKTSSEQNGNNDQQSFSANIRGSVERFFDTKRHRKRLVNLDFYYNFVVNNSKQRKGIVTNFTSTDVSQDRYYNRIYLIDLKSSTHTINTVLRQFNGLFFSTVPGISIDINNILTLNNQNGNDNVSDMLPGTSNLYETNLDLTNKSNLKILDEKPGINIAHTYNKSLDNRYGTSLTYNILLQGQFYVQKNVATQSIQNIYRSNTFFVPTARVNYTNDQYGEFKNELTFEYLTSVIYPEIWQMAPLIDRASIYGFTIPNISLQPSYQHMATLSYNFLTQTGKNDLNANLNIAGGLTERNITDSVYYDALGRTIRRYINGDNRQSLILNGGINKAFKFNNHQLQFSGNTKVEFYEYNTLTNGQDYLTHTKIFNASAVFNYTYQTKWSGVIGQYYTGGKSQQGNLNPLTYTTWTTNLGLAYALPRSVFFNTRVNFNKTKATAGTPHIYYAIWNADIGYRFLKGSNAEVKFSALDLLHQNNSVINRLNYNNITLTKTNVLQQYFMLTVAYYPRKFNKNDK</sequence>
<proteinExistence type="predicted"/>